<protein>
    <submittedName>
        <fullName evidence="2">Uncharacterized protein</fullName>
    </submittedName>
</protein>
<feature type="transmembrane region" description="Helical" evidence="1">
    <location>
        <begin position="21"/>
        <end position="42"/>
    </location>
</feature>
<name>A0ABW5G3N6_9PSEU</name>
<evidence type="ECO:0000256" key="1">
    <source>
        <dbReference type="SAM" id="Phobius"/>
    </source>
</evidence>
<sequence length="76" mass="7653">MATRITDAQRYVRGDRVYGGLIHLAAVTVVVIAGTVAGMVAADWGPHLPVGLRVLAGIGAAIATTGLITFAPKGGV</sequence>
<organism evidence="2 3">
    <name type="scientific">Amycolatopsis pigmentata</name>
    <dbReference type="NCBI Taxonomy" id="450801"/>
    <lineage>
        <taxon>Bacteria</taxon>
        <taxon>Bacillati</taxon>
        <taxon>Actinomycetota</taxon>
        <taxon>Actinomycetes</taxon>
        <taxon>Pseudonocardiales</taxon>
        <taxon>Pseudonocardiaceae</taxon>
        <taxon>Amycolatopsis</taxon>
    </lineage>
</organism>
<reference evidence="3" key="1">
    <citation type="journal article" date="2019" name="Int. J. Syst. Evol. Microbiol.">
        <title>The Global Catalogue of Microorganisms (GCM) 10K type strain sequencing project: providing services to taxonomists for standard genome sequencing and annotation.</title>
        <authorList>
            <consortium name="The Broad Institute Genomics Platform"/>
            <consortium name="The Broad Institute Genome Sequencing Center for Infectious Disease"/>
            <person name="Wu L."/>
            <person name="Ma J."/>
        </authorList>
    </citation>
    <scope>NUCLEOTIDE SEQUENCE [LARGE SCALE GENOMIC DNA]</scope>
    <source>
        <strain evidence="3">CGMCC 4.7645</strain>
    </source>
</reference>
<keyword evidence="1" id="KW-1133">Transmembrane helix</keyword>
<proteinExistence type="predicted"/>
<keyword evidence="1" id="KW-0812">Transmembrane</keyword>
<accession>A0ABW5G3N6</accession>
<feature type="transmembrane region" description="Helical" evidence="1">
    <location>
        <begin position="54"/>
        <end position="71"/>
    </location>
</feature>
<evidence type="ECO:0000313" key="2">
    <source>
        <dbReference type="EMBL" id="MFD2421618.1"/>
    </source>
</evidence>
<dbReference type="RefSeq" id="WP_378270306.1">
    <property type="nucleotide sequence ID" value="NZ_JBHUKR010000022.1"/>
</dbReference>
<dbReference type="EMBL" id="JBHUKR010000022">
    <property type="protein sequence ID" value="MFD2421618.1"/>
    <property type="molecule type" value="Genomic_DNA"/>
</dbReference>
<comment type="caution">
    <text evidence="2">The sequence shown here is derived from an EMBL/GenBank/DDBJ whole genome shotgun (WGS) entry which is preliminary data.</text>
</comment>
<keyword evidence="3" id="KW-1185">Reference proteome</keyword>
<dbReference type="Proteomes" id="UP001597417">
    <property type="component" value="Unassembled WGS sequence"/>
</dbReference>
<gene>
    <name evidence="2" type="ORF">ACFSXZ_35335</name>
</gene>
<keyword evidence="1" id="KW-0472">Membrane</keyword>
<evidence type="ECO:0000313" key="3">
    <source>
        <dbReference type="Proteomes" id="UP001597417"/>
    </source>
</evidence>